<reference evidence="1" key="1">
    <citation type="submission" date="2022-07" db="EMBL/GenBank/DDBJ databases">
        <title>Parvimonas micra travels from the subgingival sulcus of the human oral cavity to the colorectal adenocarcinoma.</title>
        <authorList>
            <person name="Conde-Perez K."/>
            <person name="Buetas E."/>
            <person name="Aja-Macaya P."/>
            <person name="Martin-De Arribas E."/>
            <person name="Iglesias-Corras I."/>
            <person name="Trigo-Tasende N."/>
            <person name="Nasser-Ali M."/>
            <person name="Estevez L.S."/>
            <person name="Rumbo-Feal S."/>
            <person name="Otero-Alen B."/>
            <person name="Noguera J.F."/>
            <person name="Concha A."/>
            <person name="Pardinas-Lopez S."/>
            <person name="Carda-Dieguez M."/>
            <person name="Gomez-Randulfe I."/>
            <person name="Martinez-Lago N."/>
            <person name="Ladra S."/>
            <person name="Aparicio L.A."/>
            <person name="Bou G."/>
            <person name="Mira A."/>
            <person name="Vallejo J.A."/>
            <person name="Poza M."/>
        </authorList>
    </citation>
    <scope>NUCLEOTIDE SEQUENCE</scope>
    <source>
        <strain evidence="1">PM79KC-AC-4</strain>
    </source>
</reference>
<comment type="caution">
    <text evidence="1">The sequence shown here is derived from an EMBL/GenBank/DDBJ whole genome shotgun (WGS) entry which is preliminary data.</text>
</comment>
<organism evidence="1 2">
    <name type="scientific">Parvimonas micra</name>
    <dbReference type="NCBI Taxonomy" id="33033"/>
    <lineage>
        <taxon>Bacteria</taxon>
        <taxon>Bacillati</taxon>
        <taxon>Bacillota</taxon>
        <taxon>Tissierellia</taxon>
        <taxon>Tissierellales</taxon>
        <taxon>Peptoniphilaceae</taxon>
        <taxon>Parvimonas</taxon>
    </lineage>
</organism>
<dbReference type="EMBL" id="JANDZV010000005">
    <property type="protein sequence ID" value="MCZ7408046.1"/>
    <property type="molecule type" value="Genomic_DNA"/>
</dbReference>
<dbReference type="Proteomes" id="UP001141458">
    <property type="component" value="Unassembled WGS sequence"/>
</dbReference>
<evidence type="ECO:0008006" key="3">
    <source>
        <dbReference type="Google" id="ProtNLM"/>
    </source>
</evidence>
<accession>A0A9X3K7I3</accession>
<dbReference type="RefSeq" id="WP_269721107.1">
    <property type="nucleotide sequence ID" value="NZ_CP101408.1"/>
</dbReference>
<dbReference type="Gene3D" id="3.20.20.150">
    <property type="entry name" value="Divalent-metal-dependent TIM barrel enzymes"/>
    <property type="match status" value="1"/>
</dbReference>
<protein>
    <recommendedName>
        <fullName evidence="3">Xylose isomerase-like TIM barrel domain-containing protein</fullName>
    </recommendedName>
</protein>
<name>A0A9X3K7I3_9FIRM</name>
<evidence type="ECO:0000313" key="2">
    <source>
        <dbReference type="Proteomes" id="UP001141458"/>
    </source>
</evidence>
<sequence>MKNIGINFKFNKCDSFDENILIKFIRDYNLYSNVIQIKFDLANIYIKKIIEIIENNFSGEIYIHIRNNNFLALNDFSEFFRYGLDKKFIVHIDSNFKHENCLKKIEKFKSFTKNMTIFFENGDDCNFSVVINELNLLFKYQHVKNFKFCLDLSHLFRGIAIYEQNKVISDIIENKSILDNIGLFHLHGYNEIRDHLSLRNSGDKLIDYNAVKRLISLNDSPIILEVSLNNYMEYVDEIRYFMFMINN</sequence>
<proteinExistence type="predicted"/>
<dbReference type="SUPFAM" id="SSF51658">
    <property type="entry name" value="Xylose isomerase-like"/>
    <property type="match status" value="1"/>
</dbReference>
<evidence type="ECO:0000313" key="1">
    <source>
        <dbReference type="EMBL" id="MCZ7408046.1"/>
    </source>
</evidence>
<dbReference type="InterPro" id="IPR036237">
    <property type="entry name" value="Xyl_isomerase-like_sf"/>
</dbReference>
<gene>
    <name evidence="1" type="ORF">NND69_06760</name>
</gene>
<dbReference type="AlphaFoldDB" id="A0A9X3K7I3"/>